<reference evidence="2" key="1">
    <citation type="journal article" date="2013" name="Nature">
        <title>Draft genome of the wheat A-genome progenitor Triticum urartu.</title>
        <authorList>
            <person name="Ling H.Q."/>
            <person name="Zhao S."/>
            <person name="Liu D."/>
            <person name="Wang J."/>
            <person name="Sun H."/>
            <person name="Zhang C."/>
            <person name="Fan H."/>
            <person name="Li D."/>
            <person name="Dong L."/>
            <person name="Tao Y."/>
            <person name="Gao C."/>
            <person name="Wu H."/>
            <person name="Li Y."/>
            <person name="Cui Y."/>
            <person name="Guo X."/>
            <person name="Zheng S."/>
            <person name="Wang B."/>
            <person name="Yu K."/>
            <person name="Liang Q."/>
            <person name="Yang W."/>
            <person name="Lou X."/>
            <person name="Chen J."/>
            <person name="Feng M."/>
            <person name="Jian J."/>
            <person name="Zhang X."/>
            <person name="Luo G."/>
            <person name="Jiang Y."/>
            <person name="Liu J."/>
            <person name="Wang Z."/>
            <person name="Sha Y."/>
            <person name="Zhang B."/>
            <person name="Wu H."/>
            <person name="Tang D."/>
            <person name="Shen Q."/>
            <person name="Xue P."/>
            <person name="Zou S."/>
            <person name="Wang X."/>
            <person name="Liu X."/>
            <person name="Wang F."/>
            <person name="Yang Y."/>
            <person name="An X."/>
            <person name="Dong Z."/>
            <person name="Zhang K."/>
            <person name="Zhang X."/>
            <person name="Luo M.C."/>
            <person name="Dvorak J."/>
            <person name="Tong Y."/>
            <person name="Wang J."/>
            <person name="Yang H."/>
            <person name="Li Z."/>
            <person name="Wang D."/>
            <person name="Zhang A."/>
            <person name="Wang J."/>
        </authorList>
    </citation>
    <scope>NUCLEOTIDE SEQUENCE</scope>
    <source>
        <strain evidence="2">cv. G1812</strain>
    </source>
</reference>
<reference evidence="1" key="2">
    <citation type="submission" date="2018-03" db="EMBL/GenBank/DDBJ databases">
        <title>The Triticum urartu genome reveals the dynamic nature of wheat genome evolution.</title>
        <authorList>
            <person name="Ling H."/>
            <person name="Ma B."/>
            <person name="Shi X."/>
            <person name="Liu H."/>
            <person name="Dong L."/>
            <person name="Sun H."/>
            <person name="Cao Y."/>
            <person name="Gao Q."/>
            <person name="Zheng S."/>
            <person name="Li Y."/>
            <person name="Yu Y."/>
            <person name="Du H."/>
            <person name="Qi M."/>
            <person name="Li Y."/>
            <person name="Yu H."/>
            <person name="Cui Y."/>
            <person name="Wang N."/>
            <person name="Chen C."/>
            <person name="Wu H."/>
            <person name="Zhao Y."/>
            <person name="Zhang J."/>
            <person name="Li Y."/>
            <person name="Zhou W."/>
            <person name="Zhang B."/>
            <person name="Hu W."/>
            <person name="Eijk M."/>
            <person name="Tang J."/>
            <person name="Witsenboer H."/>
            <person name="Zhao S."/>
            <person name="Li Z."/>
            <person name="Zhang A."/>
            <person name="Wang D."/>
            <person name="Liang C."/>
        </authorList>
    </citation>
    <scope>NUCLEOTIDE SEQUENCE [LARGE SCALE GENOMIC DNA]</scope>
    <source>
        <strain evidence="1">cv. G1812</strain>
    </source>
</reference>
<accession>A0A8R7URE4</accession>
<keyword evidence="2" id="KW-1185">Reference proteome</keyword>
<sequence length="83" mass="9792">MAHWVDNDSGVRRRQVQHPLPLHLQCVLPRLQVHHRRRVRHPHPPRDKVRLDERGCYSALICTQRVPGPDLKQGYLRLQANNV</sequence>
<organism evidence="1 2">
    <name type="scientific">Triticum urartu</name>
    <name type="common">Red wild einkorn</name>
    <name type="synonym">Crithodium urartu</name>
    <dbReference type="NCBI Taxonomy" id="4572"/>
    <lineage>
        <taxon>Eukaryota</taxon>
        <taxon>Viridiplantae</taxon>
        <taxon>Streptophyta</taxon>
        <taxon>Embryophyta</taxon>
        <taxon>Tracheophyta</taxon>
        <taxon>Spermatophyta</taxon>
        <taxon>Magnoliopsida</taxon>
        <taxon>Liliopsida</taxon>
        <taxon>Poales</taxon>
        <taxon>Poaceae</taxon>
        <taxon>BOP clade</taxon>
        <taxon>Pooideae</taxon>
        <taxon>Triticodae</taxon>
        <taxon>Triticeae</taxon>
        <taxon>Triticinae</taxon>
        <taxon>Triticum</taxon>
    </lineage>
</organism>
<dbReference type="Proteomes" id="UP000015106">
    <property type="component" value="Chromosome 6"/>
</dbReference>
<name>A0A8R7URE4_TRIUA</name>
<evidence type="ECO:0000313" key="2">
    <source>
        <dbReference type="Proteomes" id="UP000015106"/>
    </source>
</evidence>
<proteinExistence type="predicted"/>
<dbReference type="AlphaFoldDB" id="A0A8R7URE4"/>
<reference evidence="1" key="3">
    <citation type="submission" date="2022-06" db="UniProtKB">
        <authorList>
            <consortium name="EnsemblPlants"/>
        </authorList>
    </citation>
    <scope>IDENTIFICATION</scope>
</reference>
<evidence type="ECO:0000313" key="1">
    <source>
        <dbReference type="EnsemblPlants" id="TuG1812G0600001997.01.T01"/>
    </source>
</evidence>
<protein>
    <submittedName>
        <fullName evidence="1">Uncharacterized protein</fullName>
    </submittedName>
</protein>
<dbReference type="Gramene" id="TuG1812G0600001997.01.T01">
    <property type="protein sequence ID" value="TuG1812G0600001997.01.T01"/>
    <property type="gene ID" value="TuG1812G0600001997.01"/>
</dbReference>
<dbReference type="EnsemblPlants" id="TuG1812G0600001997.01.T01">
    <property type="protein sequence ID" value="TuG1812G0600001997.01.T01"/>
    <property type="gene ID" value="TuG1812G0600001997.01"/>
</dbReference>